<dbReference type="Gene3D" id="2.40.50.140">
    <property type="entry name" value="Nucleic acid-binding proteins"/>
    <property type="match status" value="1"/>
</dbReference>
<evidence type="ECO:0000256" key="11">
    <source>
        <dbReference type="ARBA" id="ARBA00022884"/>
    </source>
</evidence>
<keyword evidence="8 15" id="KW-0547">Nucleotide-binding</keyword>
<dbReference type="Pfam" id="PF03484">
    <property type="entry name" value="B5"/>
    <property type="match status" value="1"/>
</dbReference>
<keyword evidence="10 15" id="KW-0460">Magnesium</keyword>
<dbReference type="GO" id="GO:0000287">
    <property type="term" value="F:magnesium ion binding"/>
    <property type="evidence" value="ECO:0007669"/>
    <property type="project" value="UniProtKB-UniRule"/>
</dbReference>
<dbReference type="InterPro" id="IPR005147">
    <property type="entry name" value="tRNA_synthase_B5-dom"/>
</dbReference>
<dbReference type="Gene3D" id="3.50.40.10">
    <property type="entry name" value="Phenylalanyl-trna Synthetase, Chain B, domain 3"/>
    <property type="match status" value="1"/>
</dbReference>
<keyword evidence="6 15" id="KW-0436">Ligase</keyword>
<reference evidence="20 21" key="1">
    <citation type="journal article" date="2004" name="Science">
        <title>Illuminating the evolutionary history of chlamydiae.</title>
        <authorList>
            <person name="Horn M."/>
            <person name="Collingro A."/>
            <person name="Schmitz-Esser S."/>
            <person name="Beier C.L."/>
            <person name="Purkhold U."/>
            <person name="Fartmann B."/>
            <person name="Brandt P."/>
            <person name="Nyakatura G.J."/>
            <person name="Droege M."/>
            <person name="Frishman D."/>
            <person name="Rattei T."/>
            <person name="Mewes H."/>
            <person name="Wagner M."/>
        </authorList>
    </citation>
    <scope>NUCLEOTIDE SEQUENCE [LARGE SCALE GENOMIC DNA]</scope>
    <source>
        <strain evidence="20 21">UWE25</strain>
    </source>
</reference>
<dbReference type="SMART" id="SM00896">
    <property type="entry name" value="FDX-ACB"/>
    <property type="match status" value="1"/>
</dbReference>
<feature type="binding site" evidence="15">
    <location>
        <position position="462"/>
    </location>
    <ligand>
        <name>Mg(2+)</name>
        <dbReference type="ChEBI" id="CHEBI:18420"/>
        <note>shared with alpha subunit</note>
    </ligand>
</feature>
<gene>
    <name evidence="15" type="primary">pheT</name>
    <name evidence="20" type="ORF">PC_RS01815</name>
</gene>
<dbReference type="PROSITE" id="PS51447">
    <property type="entry name" value="FDX_ACB"/>
    <property type="match status" value="1"/>
</dbReference>
<dbReference type="CDD" id="cd02796">
    <property type="entry name" value="tRNA_bind_bactPheRS"/>
    <property type="match status" value="1"/>
</dbReference>
<dbReference type="InterPro" id="IPR041616">
    <property type="entry name" value="PheRS_beta_core"/>
</dbReference>
<feature type="domain" description="FDX-ACB" evidence="18">
    <location>
        <begin position="705"/>
        <end position="798"/>
    </location>
</feature>
<dbReference type="KEGG" id="pcu:PC_RS01815"/>
<feature type="binding site" evidence="15">
    <location>
        <position position="465"/>
    </location>
    <ligand>
        <name>Mg(2+)</name>
        <dbReference type="ChEBI" id="CHEBI:18420"/>
        <note>shared with alpha subunit</note>
    </ligand>
</feature>
<feature type="binding site" evidence="15">
    <location>
        <position position="456"/>
    </location>
    <ligand>
        <name>Mg(2+)</name>
        <dbReference type="ChEBI" id="CHEBI:18420"/>
        <note>shared with alpha subunit</note>
    </ligand>
</feature>
<dbReference type="PROSITE" id="PS51483">
    <property type="entry name" value="B5"/>
    <property type="match status" value="1"/>
</dbReference>
<protein>
    <recommendedName>
        <fullName evidence="15">Phenylalanine--tRNA ligase beta subunit</fullName>
        <ecNumber evidence="15">6.1.1.20</ecNumber>
    </recommendedName>
    <alternativeName>
        <fullName evidence="15">Phenylalanyl-tRNA synthetase beta subunit</fullName>
        <shortName evidence="15">PheRS</shortName>
    </alternativeName>
</protein>
<dbReference type="SMR" id="A0A2P9H9D8"/>
<evidence type="ECO:0000259" key="19">
    <source>
        <dbReference type="PROSITE" id="PS51483"/>
    </source>
</evidence>
<feature type="binding site" evidence="15">
    <location>
        <position position="466"/>
    </location>
    <ligand>
        <name>Mg(2+)</name>
        <dbReference type="ChEBI" id="CHEBI:18420"/>
        <note>shared with alpha subunit</note>
    </ligand>
</feature>
<feature type="domain" description="B5" evidence="19">
    <location>
        <begin position="402"/>
        <end position="478"/>
    </location>
</feature>
<evidence type="ECO:0000256" key="9">
    <source>
        <dbReference type="ARBA" id="ARBA00022840"/>
    </source>
</evidence>
<evidence type="ECO:0000256" key="7">
    <source>
        <dbReference type="ARBA" id="ARBA00022723"/>
    </source>
</evidence>
<dbReference type="Gene3D" id="3.30.70.380">
    <property type="entry name" value="Ferrodoxin-fold anticodon-binding domain"/>
    <property type="match status" value="1"/>
</dbReference>
<evidence type="ECO:0000256" key="16">
    <source>
        <dbReference type="PROSITE-ProRule" id="PRU00209"/>
    </source>
</evidence>
<dbReference type="InterPro" id="IPR045060">
    <property type="entry name" value="Phe-tRNA-ligase_IIc_bsu"/>
</dbReference>
<evidence type="ECO:0000256" key="13">
    <source>
        <dbReference type="ARBA" id="ARBA00023146"/>
    </source>
</evidence>
<evidence type="ECO:0000256" key="12">
    <source>
        <dbReference type="ARBA" id="ARBA00022917"/>
    </source>
</evidence>
<evidence type="ECO:0000256" key="14">
    <source>
        <dbReference type="ARBA" id="ARBA00049255"/>
    </source>
</evidence>
<dbReference type="GO" id="GO:0005524">
    <property type="term" value="F:ATP binding"/>
    <property type="evidence" value="ECO:0007669"/>
    <property type="project" value="UniProtKB-UniRule"/>
</dbReference>
<dbReference type="InterPro" id="IPR020825">
    <property type="entry name" value="Phe-tRNA_synthase-like_B3/B4"/>
</dbReference>
<comment type="subunit">
    <text evidence="3 15">Tetramer of two alpha and two beta subunits.</text>
</comment>
<dbReference type="FunFam" id="2.40.50.140:FF:000045">
    <property type="entry name" value="Phenylalanine--tRNA ligase beta subunit"/>
    <property type="match status" value="1"/>
</dbReference>
<evidence type="ECO:0000313" key="21">
    <source>
        <dbReference type="Proteomes" id="UP000000529"/>
    </source>
</evidence>
<dbReference type="SMART" id="SM00874">
    <property type="entry name" value="B5"/>
    <property type="match status" value="1"/>
</dbReference>
<evidence type="ECO:0000256" key="2">
    <source>
        <dbReference type="ARBA" id="ARBA00008653"/>
    </source>
</evidence>
<dbReference type="FunFam" id="3.50.40.10:FF:000001">
    <property type="entry name" value="Phenylalanine--tRNA ligase beta subunit"/>
    <property type="match status" value="1"/>
</dbReference>
<comment type="subcellular location">
    <subcellularLocation>
        <location evidence="1 15">Cytoplasm</location>
    </subcellularLocation>
</comment>
<dbReference type="NCBIfam" id="NF045760">
    <property type="entry name" value="YtpR"/>
    <property type="match status" value="1"/>
</dbReference>
<organism evidence="20 21">
    <name type="scientific">Protochlamydia amoebophila (strain UWE25)</name>
    <dbReference type="NCBI Taxonomy" id="264201"/>
    <lineage>
        <taxon>Bacteria</taxon>
        <taxon>Pseudomonadati</taxon>
        <taxon>Chlamydiota</taxon>
        <taxon>Chlamydiia</taxon>
        <taxon>Parachlamydiales</taxon>
        <taxon>Parachlamydiaceae</taxon>
        <taxon>Candidatus Protochlamydia</taxon>
    </lineage>
</organism>
<dbReference type="GO" id="GO:0004826">
    <property type="term" value="F:phenylalanine-tRNA ligase activity"/>
    <property type="evidence" value="ECO:0007669"/>
    <property type="project" value="UniProtKB-UniRule"/>
</dbReference>
<dbReference type="PANTHER" id="PTHR10947:SF0">
    <property type="entry name" value="PHENYLALANINE--TRNA LIGASE BETA SUBUNIT"/>
    <property type="match status" value="1"/>
</dbReference>
<dbReference type="FunFam" id="3.30.56.10:FF:000002">
    <property type="entry name" value="Phenylalanine--tRNA ligase beta subunit"/>
    <property type="match status" value="1"/>
</dbReference>
<dbReference type="SMART" id="SM00873">
    <property type="entry name" value="B3_4"/>
    <property type="match status" value="1"/>
</dbReference>
<keyword evidence="13 15" id="KW-0030">Aminoacyl-tRNA synthetase</keyword>
<evidence type="ECO:0000256" key="3">
    <source>
        <dbReference type="ARBA" id="ARBA00011209"/>
    </source>
</evidence>
<keyword evidence="12 15" id="KW-0648">Protein biosynthesis</keyword>
<dbReference type="PANTHER" id="PTHR10947">
    <property type="entry name" value="PHENYLALANYL-TRNA SYNTHETASE BETA CHAIN AND LEUCINE-RICH REPEAT-CONTAINING PROTEIN 47"/>
    <property type="match status" value="1"/>
</dbReference>
<dbReference type="SUPFAM" id="SSF50249">
    <property type="entry name" value="Nucleic acid-binding proteins"/>
    <property type="match status" value="1"/>
</dbReference>
<dbReference type="SUPFAM" id="SSF56037">
    <property type="entry name" value="PheT/TilS domain"/>
    <property type="match status" value="1"/>
</dbReference>
<comment type="catalytic activity">
    <reaction evidence="14 15">
        <text>tRNA(Phe) + L-phenylalanine + ATP = L-phenylalanyl-tRNA(Phe) + AMP + diphosphate + H(+)</text>
        <dbReference type="Rhea" id="RHEA:19413"/>
        <dbReference type="Rhea" id="RHEA-COMP:9668"/>
        <dbReference type="Rhea" id="RHEA-COMP:9699"/>
        <dbReference type="ChEBI" id="CHEBI:15378"/>
        <dbReference type="ChEBI" id="CHEBI:30616"/>
        <dbReference type="ChEBI" id="CHEBI:33019"/>
        <dbReference type="ChEBI" id="CHEBI:58095"/>
        <dbReference type="ChEBI" id="CHEBI:78442"/>
        <dbReference type="ChEBI" id="CHEBI:78531"/>
        <dbReference type="ChEBI" id="CHEBI:456215"/>
        <dbReference type="EC" id="6.1.1.20"/>
    </reaction>
</comment>
<evidence type="ECO:0000259" key="17">
    <source>
        <dbReference type="PROSITE" id="PS50886"/>
    </source>
</evidence>
<dbReference type="InterPro" id="IPR005146">
    <property type="entry name" value="B3/B4_tRNA-bd"/>
</dbReference>
<dbReference type="InterPro" id="IPR033714">
    <property type="entry name" value="tRNA_bind_bactPheRS"/>
</dbReference>
<dbReference type="CDD" id="cd00769">
    <property type="entry name" value="PheRS_beta_core"/>
    <property type="match status" value="1"/>
</dbReference>
<dbReference type="GO" id="GO:0000049">
    <property type="term" value="F:tRNA binding"/>
    <property type="evidence" value="ECO:0007669"/>
    <property type="project" value="UniProtKB-UniRule"/>
</dbReference>
<comment type="similarity">
    <text evidence="2 15">Belongs to the phenylalanyl-tRNA synthetase beta subunit family. Type 1 subfamily.</text>
</comment>
<keyword evidence="7 15" id="KW-0479">Metal-binding</keyword>
<dbReference type="SUPFAM" id="SSF55681">
    <property type="entry name" value="Class II aaRS and biotin synthetases"/>
    <property type="match status" value="1"/>
</dbReference>
<evidence type="ECO:0000259" key="18">
    <source>
        <dbReference type="PROSITE" id="PS51447"/>
    </source>
</evidence>
<evidence type="ECO:0000256" key="1">
    <source>
        <dbReference type="ARBA" id="ARBA00004496"/>
    </source>
</evidence>
<dbReference type="GO" id="GO:0009328">
    <property type="term" value="C:phenylalanine-tRNA ligase complex"/>
    <property type="evidence" value="ECO:0007669"/>
    <property type="project" value="TreeGrafter"/>
</dbReference>
<dbReference type="InterPro" id="IPR036690">
    <property type="entry name" value="Fdx_antiC-bd_sf"/>
</dbReference>
<dbReference type="EMBL" id="BX908798">
    <property type="protein sequence ID" value="SPJ31618.1"/>
    <property type="molecule type" value="Genomic_DNA"/>
</dbReference>
<dbReference type="Pfam" id="PF01588">
    <property type="entry name" value="tRNA_bind"/>
    <property type="match status" value="1"/>
</dbReference>
<dbReference type="SUPFAM" id="SSF54991">
    <property type="entry name" value="Anticodon-binding domain of PheRS"/>
    <property type="match status" value="1"/>
</dbReference>
<keyword evidence="11 16" id="KW-0694">RNA-binding</keyword>
<keyword evidence="5 16" id="KW-0820">tRNA-binding</keyword>
<keyword evidence="21" id="KW-1185">Reference proteome</keyword>
<dbReference type="InterPro" id="IPR004532">
    <property type="entry name" value="Phe-tRNA-ligase_IIc_bsu_bact"/>
</dbReference>
<dbReference type="NCBIfam" id="TIGR00472">
    <property type="entry name" value="pheT_bact"/>
    <property type="match status" value="1"/>
</dbReference>
<dbReference type="GO" id="GO:0006432">
    <property type="term" value="P:phenylalanyl-tRNA aminoacylation"/>
    <property type="evidence" value="ECO:0007669"/>
    <property type="project" value="UniProtKB-UniRule"/>
</dbReference>
<dbReference type="Gene3D" id="3.30.56.10">
    <property type="match status" value="2"/>
</dbReference>
<dbReference type="HAMAP" id="MF_00283">
    <property type="entry name" value="Phe_tRNA_synth_beta1"/>
    <property type="match status" value="1"/>
</dbReference>
<evidence type="ECO:0000256" key="6">
    <source>
        <dbReference type="ARBA" id="ARBA00022598"/>
    </source>
</evidence>
<sequence>MRIPLSWLKEYIDLNLEPVEIAKILTMAGLEVDGYEEIGKGFSGVIVGDVLEVEKHPNADKLLIALVSDGKEIHQVVCGASNCRKGLKTAFAPVGASLIDEGKEFKIKKGKLRGIESNGMLCSAKELQISNEDDGIMELSEHLQAGTALNTLYSDTIFEISLTPNLGHCASIVGVARELSAATSHPLRYPHLVFKEEGNLINNSLTLDIEAKEACSRYTCRVIKNVKVGASPDWLKAKIEKSGLRSVNNIVDVTNYVLLEMGHPLHAFDYDLVKGKKIVVRMAQEGEIFETLDGKERILKDSHLVIADSEKPIAIAGVMGGRNSEVSEKTTNIILESAFFDPIFVRKTSKQLGLQTDASKRFERGTDPNQLISVLNRAAMLIQMVAGGIIEDSILDEQTKDFLELTIRCRLSRINQILGTTLSRGEVETIFQSLGFHYQWDGQDSFMVCVPTYRTDVKEEIDLIEEVARIYGYDHIPRNGGRYQTSKLPDAPIYLFEKEIQSYLIAEGLQEFITCDLIGPTLVNVVQNLSMPAEAIVKVLNPTSIEQSILRTSLLPGLLQVVKYNLDHQNHQINGFEIGRIHFKDGDQYQEQSVVGILLSGFSQPYHFEEKKREYDFYDLKGIIENLLKELGIEKPQFKNLDLKTFHSGRQASLFVDELEVGSFGEVHPSIQRRLDVSQRILFGEFNLHDLMQVATKLEKVKPLAIYPGSERDWTFTIKTSVPFAEIIKAIHEQKSDLLENVLLLDIYRSEKLTVGHQNMTLRFIYRDFSKTIAQEVVENEHQRLKTAVSQKFANDLKQ</sequence>
<proteinExistence type="inferred from homology"/>
<evidence type="ECO:0000256" key="4">
    <source>
        <dbReference type="ARBA" id="ARBA00022490"/>
    </source>
</evidence>
<evidence type="ECO:0000313" key="20">
    <source>
        <dbReference type="EMBL" id="SPJ31618.1"/>
    </source>
</evidence>
<dbReference type="AlphaFoldDB" id="A0A2P9H9D8"/>
<dbReference type="InterPro" id="IPR012340">
    <property type="entry name" value="NA-bd_OB-fold"/>
</dbReference>
<keyword evidence="9 15" id="KW-0067">ATP-binding</keyword>
<dbReference type="OrthoDB" id="9805455at2"/>
<dbReference type="Pfam" id="PF17759">
    <property type="entry name" value="tRNA_synthFbeta"/>
    <property type="match status" value="1"/>
</dbReference>
<dbReference type="Gene3D" id="3.30.930.10">
    <property type="entry name" value="Bira Bifunctional Protein, Domain 2"/>
    <property type="match status" value="1"/>
</dbReference>
<dbReference type="Proteomes" id="UP000000529">
    <property type="component" value="Chromosome"/>
</dbReference>
<dbReference type="PROSITE" id="PS50886">
    <property type="entry name" value="TRBD"/>
    <property type="match status" value="1"/>
</dbReference>
<evidence type="ECO:0000256" key="15">
    <source>
        <dbReference type="HAMAP-Rule" id="MF_00283"/>
    </source>
</evidence>
<evidence type="ECO:0000256" key="10">
    <source>
        <dbReference type="ARBA" id="ARBA00022842"/>
    </source>
</evidence>
<comment type="cofactor">
    <cofactor evidence="15">
        <name>Mg(2+)</name>
        <dbReference type="ChEBI" id="CHEBI:18420"/>
    </cofactor>
    <text evidence="15">Binds 2 magnesium ions per tetramer.</text>
</comment>
<name>A0A2P9H9D8_PARUW</name>
<dbReference type="InterPro" id="IPR002547">
    <property type="entry name" value="tRNA-bd_dom"/>
</dbReference>
<dbReference type="InterPro" id="IPR045864">
    <property type="entry name" value="aa-tRNA-synth_II/BPL/LPL"/>
</dbReference>
<keyword evidence="4 15" id="KW-0963">Cytoplasm</keyword>
<dbReference type="InterPro" id="IPR009061">
    <property type="entry name" value="DNA-bd_dom_put_sf"/>
</dbReference>
<dbReference type="RefSeq" id="WP_044044738.1">
    <property type="nucleotide sequence ID" value="NC_005861.2"/>
</dbReference>
<evidence type="ECO:0000256" key="8">
    <source>
        <dbReference type="ARBA" id="ARBA00022741"/>
    </source>
</evidence>
<dbReference type="Pfam" id="PF03483">
    <property type="entry name" value="B3_4"/>
    <property type="match status" value="1"/>
</dbReference>
<accession>A0A2P9H9D8</accession>
<dbReference type="Pfam" id="PF03147">
    <property type="entry name" value="FDX-ACB"/>
    <property type="match status" value="1"/>
</dbReference>
<evidence type="ECO:0000256" key="5">
    <source>
        <dbReference type="ARBA" id="ARBA00022555"/>
    </source>
</evidence>
<dbReference type="InterPro" id="IPR005121">
    <property type="entry name" value="Fdx_antiC-bd"/>
</dbReference>
<dbReference type="SUPFAM" id="SSF46955">
    <property type="entry name" value="Putative DNA-binding domain"/>
    <property type="match status" value="1"/>
</dbReference>
<dbReference type="EC" id="6.1.1.20" evidence="15"/>
<feature type="domain" description="TRNA-binding" evidence="17">
    <location>
        <begin position="39"/>
        <end position="150"/>
    </location>
</feature>